<sequence>MMDASQPGKLEDYQRLLLQPFLSKRLENELYNKLMNYCEKERDSHSLFQLGCLYQQGLGKCEKDLHKAKQLLDNAAKLGHARAMYNLCQLYGSQPSAQFANVVSESELIDIKVHWYIESSSQALVYSNSGIELWSNYNASVAWRKAVMAERARLLDRISQKDYQDILQLGKLMNQVSYIALQLSTDDSGYKTAIDGLESACRLGSADAYWNLAALVYHNGLGVNKDEEKKLQLMYQAADSNHVRAQFWLGEYLFSSLVGMEEQCTKALKYMKQSLQYPFASTLFWIGYGHLLGTGVSQNYALAVQYFQLAAVSSDYLFGIGNSSACSWLAFMYTKGLGMTIDFTMASHYYAMAAKSGNKHSFNDLAKLIEKRKISCCELDIAIKLYSIGAGENVEDTSSYYARLRLGKIYSNKRYHKIYNQEKATEYFTQALHLLKSSVCKDTRSYRYYHLGIIYENGYNTDVDYSQAAKYYSLAKEAAAKVYDILDRYYGKKAEKRLTKIMNLTLAKKESKQTTV</sequence>
<dbReference type="RefSeq" id="XP_002108152.1">
    <property type="nucleotide sequence ID" value="XM_002108116.1"/>
</dbReference>
<dbReference type="HOGENOM" id="CLU_024354_0_0_1"/>
<dbReference type="InParanoid" id="B3RHZ8"/>
<dbReference type="OrthoDB" id="2384430at2759"/>
<dbReference type="GO" id="GO:0005789">
    <property type="term" value="C:endoplasmic reticulum membrane"/>
    <property type="evidence" value="ECO:0000318"/>
    <property type="project" value="GO_Central"/>
</dbReference>
<dbReference type="InterPro" id="IPR011990">
    <property type="entry name" value="TPR-like_helical_dom_sf"/>
</dbReference>
<dbReference type="InterPro" id="IPR052945">
    <property type="entry name" value="Mitotic_Regulator"/>
</dbReference>
<dbReference type="SMART" id="SM00671">
    <property type="entry name" value="SEL1"/>
    <property type="match status" value="6"/>
</dbReference>
<dbReference type="STRING" id="10228.B3RHZ8"/>
<name>B3RHZ8_TRIAD</name>
<dbReference type="EMBL" id="DS985241">
    <property type="protein sequence ID" value="EDV28950.1"/>
    <property type="molecule type" value="Genomic_DNA"/>
</dbReference>
<protein>
    <submittedName>
        <fullName evidence="1">Uncharacterized protein</fullName>
    </submittedName>
</protein>
<dbReference type="KEGG" id="tad:TRIADDRAFT_52330"/>
<accession>B3RHZ8</accession>
<dbReference type="GO" id="GO:0036503">
    <property type="term" value="P:ERAD pathway"/>
    <property type="evidence" value="ECO:0000318"/>
    <property type="project" value="GO_Central"/>
</dbReference>
<dbReference type="Pfam" id="PF08238">
    <property type="entry name" value="Sel1"/>
    <property type="match status" value="8"/>
</dbReference>
<dbReference type="SUPFAM" id="SSF81901">
    <property type="entry name" value="HCP-like"/>
    <property type="match status" value="3"/>
</dbReference>
<gene>
    <name evidence="1" type="ORF">TRIADDRAFT_52330</name>
</gene>
<dbReference type="eggNOG" id="KOG1550">
    <property type="taxonomic scope" value="Eukaryota"/>
</dbReference>
<evidence type="ECO:0000313" key="2">
    <source>
        <dbReference type="Proteomes" id="UP000009022"/>
    </source>
</evidence>
<dbReference type="Gene3D" id="1.25.40.10">
    <property type="entry name" value="Tetratricopeptide repeat domain"/>
    <property type="match status" value="2"/>
</dbReference>
<dbReference type="PANTHER" id="PTHR43628">
    <property type="entry name" value="ACTIVATOR OF C KINASE PROTEIN 1-RELATED"/>
    <property type="match status" value="1"/>
</dbReference>
<dbReference type="InterPro" id="IPR006597">
    <property type="entry name" value="Sel1-like"/>
</dbReference>
<proteinExistence type="predicted"/>
<dbReference type="CTD" id="6750093"/>
<keyword evidence="2" id="KW-1185">Reference proteome</keyword>
<dbReference type="AlphaFoldDB" id="B3RHZ8"/>
<organism evidence="1 2">
    <name type="scientific">Trichoplax adhaerens</name>
    <name type="common">Trichoplax reptans</name>
    <dbReference type="NCBI Taxonomy" id="10228"/>
    <lineage>
        <taxon>Eukaryota</taxon>
        <taxon>Metazoa</taxon>
        <taxon>Placozoa</taxon>
        <taxon>Uniplacotomia</taxon>
        <taxon>Trichoplacea</taxon>
        <taxon>Trichoplacidae</taxon>
        <taxon>Trichoplax</taxon>
    </lineage>
</organism>
<dbReference type="PhylomeDB" id="B3RHZ8"/>
<dbReference type="PANTHER" id="PTHR43628:SF1">
    <property type="entry name" value="CHITIN SYNTHASE REGULATORY FACTOR 2-RELATED"/>
    <property type="match status" value="1"/>
</dbReference>
<reference evidence="1 2" key="1">
    <citation type="journal article" date="2008" name="Nature">
        <title>The Trichoplax genome and the nature of placozoans.</title>
        <authorList>
            <person name="Srivastava M."/>
            <person name="Begovic E."/>
            <person name="Chapman J."/>
            <person name="Putnam N.H."/>
            <person name="Hellsten U."/>
            <person name="Kawashima T."/>
            <person name="Kuo A."/>
            <person name="Mitros T."/>
            <person name="Salamov A."/>
            <person name="Carpenter M.L."/>
            <person name="Signorovitch A.Y."/>
            <person name="Moreno M.A."/>
            <person name="Kamm K."/>
            <person name="Grimwood J."/>
            <person name="Schmutz J."/>
            <person name="Shapiro H."/>
            <person name="Grigoriev I.V."/>
            <person name="Buss L.W."/>
            <person name="Schierwater B."/>
            <person name="Dellaporta S.L."/>
            <person name="Rokhsar D.S."/>
        </authorList>
    </citation>
    <scope>NUCLEOTIDE SEQUENCE [LARGE SCALE GENOMIC DNA]</scope>
    <source>
        <strain evidence="1 2">Grell-BS-1999</strain>
    </source>
</reference>
<evidence type="ECO:0000313" key="1">
    <source>
        <dbReference type="EMBL" id="EDV28950.1"/>
    </source>
</evidence>
<dbReference type="Proteomes" id="UP000009022">
    <property type="component" value="Unassembled WGS sequence"/>
</dbReference>
<dbReference type="GeneID" id="6750093"/>